<dbReference type="EMBL" id="BSYR01000002">
    <property type="protein sequence ID" value="GMI64044.1"/>
    <property type="molecule type" value="Genomic_DNA"/>
</dbReference>
<keyword evidence="3" id="KW-1185">Reference proteome</keyword>
<feature type="domain" description="Integrase catalytic" evidence="1">
    <location>
        <begin position="1"/>
        <end position="125"/>
    </location>
</feature>
<sequence>MAHFIPCHKTDDATHVADLFFREVVRLHGIPRTIVSDRDVKFISHFWKVLRGKTGTKLLYSTTCHPQTDGQTEVINRILGVLLRTVVGKNTKTWEEYLPFVEFAYNRSIHSSTGYSPFEVVYGFNPLTALDLVPLPIDNICSLDGAKKAELVKSIHAKAKQRMEKTYENVAAKVNKGRRQVVFEPGD</sequence>
<name>A0A9W7GQW1_HIBTR</name>
<dbReference type="InterPro" id="IPR001584">
    <property type="entry name" value="Integrase_cat-core"/>
</dbReference>
<dbReference type="InterPro" id="IPR012337">
    <property type="entry name" value="RNaseH-like_sf"/>
</dbReference>
<gene>
    <name evidence="2" type="ORF">HRI_000073700</name>
</gene>
<dbReference type="GO" id="GO:0003676">
    <property type="term" value="F:nucleic acid binding"/>
    <property type="evidence" value="ECO:0007669"/>
    <property type="project" value="InterPro"/>
</dbReference>
<evidence type="ECO:0000313" key="2">
    <source>
        <dbReference type="EMBL" id="GMI64044.1"/>
    </source>
</evidence>
<dbReference type="AlphaFoldDB" id="A0A9W7GQW1"/>
<dbReference type="GO" id="GO:0015074">
    <property type="term" value="P:DNA integration"/>
    <property type="evidence" value="ECO:0007669"/>
    <property type="project" value="InterPro"/>
</dbReference>
<reference evidence="2" key="1">
    <citation type="submission" date="2023-05" db="EMBL/GenBank/DDBJ databases">
        <title>Genome and transcriptome analyses reveal genes involved in the formation of fine ridges on petal epidermal cells in Hibiscus trionum.</title>
        <authorList>
            <person name="Koshimizu S."/>
            <person name="Masuda S."/>
            <person name="Ishii T."/>
            <person name="Shirasu K."/>
            <person name="Hoshino A."/>
            <person name="Arita M."/>
        </authorList>
    </citation>
    <scope>NUCLEOTIDE SEQUENCE</scope>
    <source>
        <strain evidence="2">Hamamatsu line</strain>
    </source>
</reference>
<dbReference type="PROSITE" id="PS50994">
    <property type="entry name" value="INTEGRASE"/>
    <property type="match status" value="1"/>
</dbReference>
<evidence type="ECO:0000313" key="3">
    <source>
        <dbReference type="Proteomes" id="UP001165190"/>
    </source>
</evidence>
<dbReference type="PANTHER" id="PTHR35046:SF9">
    <property type="entry name" value="RNA-DIRECTED DNA POLYMERASE"/>
    <property type="match status" value="1"/>
</dbReference>
<accession>A0A9W7GQW1</accession>
<dbReference type="PANTHER" id="PTHR35046">
    <property type="entry name" value="ZINC KNUCKLE (CCHC-TYPE) FAMILY PROTEIN"/>
    <property type="match status" value="1"/>
</dbReference>
<protein>
    <recommendedName>
        <fullName evidence="1">Integrase catalytic domain-containing protein</fullName>
    </recommendedName>
</protein>
<evidence type="ECO:0000259" key="1">
    <source>
        <dbReference type="PROSITE" id="PS50994"/>
    </source>
</evidence>
<comment type="caution">
    <text evidence="2">The sequence shown here is derived from an EMBL/GenBank/DDBJ whole genome shotgun (WGS) entry which is preliminary data.</text>
</comment>
<dbReference type="SUPFAM" id="SSF53098">
    <property type="entry name" value="Ribonuclease H-like"/>
    <property type="match status" value="1"/>
</dbReference>
<dbReference type="OrthoDB" id="1000991at2759"/>
<organism evidence="2 3">
    <name type="scientific">Hibiscus trionum</name>
    <name type="common">Flower of an hour</name>
    <dbReference type="NCBI Taxonomy" id="183268"/>
    <lineage>
        <taxon>Eukaryota</taxon>
        <taxon>Viridiplantae</taxon>
        <taxon>Streptophyta</taxon>
        <taxon>Embryophyta</taxon>
        <taxon>Tracheophyta</taxon>
        <taxon>Spermatophyta</taxon>
        <taxon>Magnoliopsida</taxon>
        <taxon>eudicotyledons</taxon>
        <taxon>Gunneridae</taxon>
        <taxon>Pentapetalae</taxon>
        <taxon>rosids</taxon>
        <taxon>malvids</taxon>
        <taxon>Malvales</taxon>
        <taxon>Malvaceae</taxon>
        <taxon>Malvoideae</taxon>
        <taxon>Hibiscus</taxon>
    </lineage>
</organism>
<dbReference type="Gene3D" id="3.30.420.10">
    <property type="entry name" value="Ribonuclease H-like superfamily/Ribonuclease H"/>
    <property type="match status" value="1"/>
</dbReference>
<dbReference type="Proteomes" id="UP001165190">
    <property type="component" value="Unassembled WGS sequence"/>
</dbReference>
<proteinExistence type="predicted"/>
<dbReference type="InterPro" id="IPR036397">
    <property type="entry name" value="RNaseH_sf"/>
</dbReference>